<dbReference type="PANTHER" id="PTHR43394">
    <property type="entry name" value="ATP-DEPENDENT PERMEASE MDL1, MITOCHONDRIAL"/>
    <property type="match status" value="1"/>
</dbReference>
<name>A0A1S8KM08_9LACT</name>
<evidence type="ECO:0000313" key="11">
    <source>
        <dbReference type="EMBL" id="OOL80740.1"/>
    </source>
</evidence>
<dbReference type="CDD" id="cd18544">
    <property type="entry name" value="ABC_6TM_TmrA_like"/>
    <property type="match status" value="1"/>
</dbReference>
<dbReference type="InterPro" id="IPR039421">
    <property type="entry name" value="Type_1_exporter"/>
</dbReference>
<comment type="subcellular location">
    <subcellularLocation>
        <location evidence="1">Cell membrane</location>
        <topology evidence="1">Multi-pass membrane protein</topology>
    </subcellularLocation>
</comment>
<evidence type="ECO:0000256" key="8">
    <source>
        <dbReference type="SAM" id="Phobius"/>
    </source>
</evidence>
<dbReference type="InterPro" id="IPR027417">
    <property type="entry name" value="P-loop_NTPase"/>
</dbReference>
<evidence type="ECO:0000256" key="3">
    <source>
        <dbReference type="ARBA" id="ARBA00022692"/>
    </source>
</evidence>
<dbReference type="Gene3D" id="1.20.1560.10">
    <property type="entry name" value="ABC transporter type 1, transmembrane domain"/>
    <property type="match status" value="1"/>
</dbReference>
<keyword evidence="7 8" id="KW-0472">Membrane</keyword>
<dbReference type="SUPFAM" id="SSF90123">
    <property type="entry name" value="ABC transporter transmembrane region"/>
    <property type="match status" value="1"/>
</dbReference>
<keyword evidence="3 8" id="KW-0812">Transmembrane</keyword>
<dbReference type="Pfam" id="PF00005">
    <property type="entry name" value="ABC_tran"/>
    <property type="match status" value="1"/>
</dbReference>
<keyword evidence="6 8" id="KW-1133">Transmembrane helix</keyword>
<feature type="transmembrane region" description="Helical" evidence="8">
    <location>
        <begin position="29"/>
        <end position="54"/>
    </location>
</feature>
<feature type="domain" description="ABC transmembrane type-1" evidence="10">
    <location>
        <begin position="35"/>
        <end position="319"/>
    </location>
</feature>
<dbReference type="GO" id="GO:0005886">
    <property type="term" value="C:plasma membrane"/>
    <property type="evidence" value="ECO:0007669"/>
    <property type="project" value="UniProtKB-SubCell"/>
</dbReference>
<dbReference type="PROSITE" id="PS50929">
    <property type="entry name" value="ABC_TM1F"/>
    <property type="match status" value="1"/>
</dbReference>
<dbReference type="PROSITE" id="PS50893">
    <property type="entry name" value="ABC_TRANSPORTER_2"/>
    <property type="match status" value="1"/>
</dbReference>
<sequence>MEHKDYQIKFSLKENLSIMMRLLQFAQPYWRIFSLSILIMVVVSGVNAYLPIIIQRYIDQYLVNDVFELSILQRFLLFYGGLAAAKFILTYYKDYLFKSGYEQTVANLRRSIYERVIHLEMRYFDQTPNGSVVSRVTNDTETIKEFWNVFMQVANGLFNAISIAIAMFTLDVKLALIFMAFLPVVIILMYIYQKKSTVIYGRMREALSKVNTELAESITGMMTIQHFNQTDRKKEEFDDVNQEYVDARIKMFKMDAVLLMPAISFIEVVVLVIILLMFGQEYLSGIAVNVGVLYAFTQYAKQFFNPIGEIMNSLSIFQNGIVSGSRVIHLIDKDDLAPHANPGATGEVTAGKIEITDLTFSYDGENDVLKNINITAEAGETIALVGQTGSGKSSIINLLMRFYEFNRGSIKIDDQSIKEIKDSDLREKMGLVLQDSFMFYGNVRDNITMYGDFTDQEVRKAAEFVNADKIIDNLEDGYQSKVIERGASFSTGEKQLISFARTILRDPTILILDEATANIDTETEMMIQEGLSNMRQGRTTIVIAHRLSTIKEADRIYVLRQGEIIESGTHDELIAQGGMYYDMYELQTTDA</sequence>
<feature type="transmembrane region" description="Helical" evidence="8">
    <location>
        <begin position="174"/>
        <end position="192"/>
    </location>
</feature>
<evidence type="ECO:0000259" key="10">
    <source>
        <dbReference type="PROSITE" id="PS50929"/>
    </source>
</evidence>
<dbReference type="InterPro" id="IPR011527">
    <property type="entry name" value="ABC1_TM_dom"/>
</dbReference>
<evidence type="ECO:0000256" key="2">
    <source>
        <dbReference type="ARBA" id="ARBA00022448"/>
    </source>
</evidence>
<dbReference type="InterPro" id="IPR036640">
    <property type="entry name" value="ABC1_TM_sf"/>
</dbReference>
<dbReference type="RefSeq" id="WP_077862273.1">
    <property type="nucleotide sequence ID" value="NZ_CP040417.1"/>
</dbReference>
<comment type="caution">
    <text evidence="11">The sequence shown here is derived from an EMBL/GenBank/DDBJ whole genome shotgun (WGS) entry which is preliminary data.</text>
</comment>
<proteinExistence type="predicted"/>
<dbReference type="EMBL" id="MUYF01000003">
    <property type="protein sequence ID" value="OOL80740.1"/>
    <property type="molecule type" value="Genomic_DNA"/>
</dbReference>
<evidence type="ECO:0000256" key="5">
    <source>
        <dbReference type="ARBA" id="ARBA00022840"/>
    </source>
</evidence>
<dbReference type="FunFam" id="3.40.50.300:FF:000287">
    <property type="entry name" value="Multidrug ABC transporter ATP-binding protein"/>
    <property type="match status" value="1"/>
</dbReference>
<evidence type="ECO:0000256" key="6">
    <source>
        <dbReference type="ARBA" id="ARBA00022989"/>
    </source>
</evidence>
<keyword evidence="4" id="KW-0547">Nucleotide-binding</keyword>
<feature type="transmembrane region" description="Helical" evidence="8">
    <location>
        <begin position="256"/>
        <end position="278"/>
    </location>
</feature>
<feature type="transmembrane region" description="Helical" evidence="8">
    <location>
        <begin position="74"/>
        <end position="92"/>
    </location>
</feature>
<feature type="transmembrane region" description="Helical" evidence="8">
    <location>
        <begin position="149"/>
        <end position="168"/>
    </location>
</feature>
<evidence type="ECO:0000256" key="4">
    <source>
        <dbReference type="ARBA" id="ARBA00022741"/>
    </source>
</evidence>
<keyword evidence="2" id="KW-0813">Transport</keyword>
<dbReference type="InterPro" id="IPR003439">
    <property type="entry name" value="ABC_transporter-like_ATP-bd"/>
</dbReference>
<feature type="domain" description="ABC transporter" evidence="9">
    <location>
        <begin position="353"/>
        <end position="586"/>
    </location>
</feature>
<dbReference type="Proteomes" id="UP000190409">
    <property type="component" value="Unassembled WGS sequence"/>
</dbReference>
<dbReference type="GO" id="GO:0016887">
    <property type="term" value="F:ATP hydrolysis activity"/>
    <property type="evidence" value="ECO:0007669"/>
    <property type="project" value="InterPro"/>
</dbReference>
<keyword evidence="5 11" id="KW-0067">ATP-binding</keyword>
<reference evidence="11 12" key="1">
    <citation type="submission" date="2017-01" db="EMBL/GenBank/DDBJ databases">
        <title>Complete Genome Sequence of Dolosigranulum pigrum isolated from a Patient with interstitial lung disease.</title>
        <authorList>
            <person name="Mukhopadhyay R."/>
            <person name="Joaquin J."/>
            <person name="Hogue R."/>
            <person name="Fitzgerald S."/>
            <person name="Jospin G."/>
            <person name="Eisen J.A."/>
            <person name="Chaturvedi V."/>
        </authorList>
    </citation>
    <scope>NUCLEOTIDE SEQUENCE [LARGE SCALE GENOMIC DNA]</scope>
    <source>
        <strain evidence="11 12">15S00348</strain>
    </source>
</reference>
<evidence type="ECO:0000256" key="7">
    <source>
        <dbReference type="ARBA" id="ARBA00023136"/>
    </source>
</evidence>
<dbReference type="InterPro" id="IPR003593">
    <property type="entry name" value="AAA+_ATPase"/>
</dbReference>
<dbReference type="SMART" id="SM00382">
    <property type="entry name" value="AAA"/>
    <property type="match status" value="1"/>
</dbReference>
<dbReference type="AlphaFoldDB" id="A0A1S8KM08"/>
<dbReference type="SUPFAM" id="SSF52540">
    <property type="entry name" value="P-loop containing nucleoside triphosphate hydrolases"/>
    <property type="match status" value="1"/>
</dbReference>
<dbReference type="Gene3D" id="3.40.50.300">
    <property type="entry name" value="P-loop containing nucleotide triphosphate hydrolases"/>
    <property type="match status" value="1"/>
</dbReference>
<evidence type="ECO:0000259" key="9">
    <source>
        <dbReference type="PROSITE" id="PS50893"/>
    </source>
</evidence>
<dbReference type="Pfam" id="PF00664">
    <property type="entry name" value="ABC_membrane"/>
    <property type="match status" value="1"/>
</dbReference>
<gene>
    <name evidence="11" type="ORF">BWX42_02135</name>
</gene>
<protein>
    <submittedName>
        <fullName evidence="11">Multidrug ABC transporter ATP-binding protein</fullName>
    </submittedName>
</protein>
<organism evidence="11 12">
    <name type="scientific">Dolosigranulum pigrum</name>
    <dbReference type="NCBI Taxonomy" id="29394"/>
    <lineage>
        <taxon>Bacteria</taxon>
        <taxon>Bacillati</taxon>
        <taxon>Bacillota</taxon>
        <taxon>Bacilli</taxon>
        <taxon>Lactobacillales</taxon>
        <taxon>Carnobacteriaceae</taxon>
        <taxon>Dolosigranulum</taxon>
    </lineage>
</organism>
<dbReference type="GO" id="GO:0015421">
    <property type="term" value="F:ABC-type oligopeptide transporter activity"/>
    <property type="evidence" value="ECO:0007669"/>
    <property type="project" value="TreeGrafter"/>
</dbReference>
<dbReference type="GO" id="GO:0005524">
    <property type="term" value="F:ATP binding"/>
    <property type="evidence" value="ECO:0007669"/>
    <property type="project" value="UniProtKB-KW"/>
</dbReference>
<evidence type="ECO:0000256" key="1">
    <source>
        <dbReference type="ARBA" id="ARBA00004651"/>
    </source>
</evidence>
<dbReference type="PANTHER" id="PTHR43394:SF1">
    <property type="entry name" value="ATP-BINDING CASSETTE SUB-FAMILY B MEMBER 10, MITOCHONDRIAL"/>
    <property type="match status" value="1"/>
</dbReference>
<evidence type="ECO:0000313" key="12">
    <source>
        <dbReference type="Proteomes" id="UP000190409"/>
    </source>
</evidence>
<accession>A0A1S8KM08</accession>